<dbReference type="SUPFAM" id="SSF47240">
    <property type="entry name" value="Ferritin-like"/>
    <property type="match status" value="1"/>
</dbReference>
<dbReference type="InterPro" id="IPR009078">
    <property type="entry name" value="Ferritin-like_SF"/>
</dbReference>
<feature type="non-terminal residue" evidence="2">
    <location>
        <position position="51"/>
    </location>
</feature>
<accession>A0ABQ9VIM6</accession>
<reference evidence="2 3" key="1">
    <citation type="submission" date="2023-05" db="EMBL/GenBank/DDBJ databases">
        <title>B98-5 Cell Line De Novo Hybrid Assembly: An Optical Mapping Approach.</title>
        <authorList>
            <person name="Kananen K."/>
            <person name="Auerbach J.A."/>
            <person name="Kautto E."/>
            <person name="Blachly J.S."/>
        </authorList>
    </citation>
    <scope>NUCLEOTIDE SEQUENCE [LARGE SCALE GENOMIC DNA]</scope>
    <source>
        <strain evidence="2">B95-8</strain>
        <tissue evidence="2">Cell line</tissue>
    </source>
</reference>
<dbReference type="PANTHER" id="PTHR11431:SF47">
    <property type="entry name" value="FERRITIN LIGHT CHAIN"/>
    <property type="match status" value="1"/>
</dbReference>
<dbReference type="InterPro" id="IPR001519">
    <property type="entry name" value="Ferritin"/>
</dbReference>
<dbReference type="InterPro" id="IPR012347">
    <property type="entry name" value="Ferritin-like"/>
</dbReference>
<dbReference type="Proteomes" id="UP001266305">
    <property type="component" value="Unassembled WGS sequence"/>
</dbReference>
<feature type="non-terminal residue" evidence="2">
    <location>
        <position position="1"/>
    </location>
</feature>
<gene>
    <name evidence="2" type="ORF">P7K49_014378</name>
</gene>
<evidence type="ECO:0000313" key="2">
    <source>
        <dbReference type="EMBL" id="KAK2109213.1"/>
    </source>
</evidence>
<protein>
    <submittedName>
        <fullName evidence="2">Uncharacterized protein</fullName>
    </submittedName>
</protein>
<evidence type="ECO:0000256" key="1">
    <source>
        <dbReference type="ARBA" id="ARBA00044942"/>
    </source>
</evidence>
<sequence>YLDRNDLALEGLSHFRESAEEKREGYERLLKMQNQRGGCAPFQDIKKPARD</sequence>
<name>A0ABQ9VIM6_SAGOE</name>
<dbReference type="PANTHER" id="PTHR11431">
    <property type="entry name" value="FERRITIN"/>
    <property type="match status" value="1"/>
</dbReference>
<evidence type="ECO:0000313" key="3">
    <source>
        <dbReference type="Proteomes" id="UP001266305"/>
    </source>
</evidence>
<dbReference type="Gene3D" id="1.20.1260.10">
    <property type="match status" value="1"/>
</dbReference>
<comment type="caution">
    <text evidence="2">The sequence shown here is derived from an EMBL/GenBank/DDBJ whole genome shotgun (WGS) entry which is preliminary data.</text>
</comment>
<comment type="subcellular location">
    <subcellularLocation>
        <location evidence="1">Autolysosome</location>
    </subcellularLocation>
</comment>
<keyword evidence="3" id="KW-1185">Reference proteome</keyword>
<proteinExistence type="predicted"/>
<dbReference type="EMBL" id="JASSZA010000006">
    <property type="protein sequence ID" value="KAK2109213.1"/>
    <property type="molecule type" value="Genomic_DNA"/>
</dbReference>
<organism evidence="2 3">
    <name type="scientific">Saguinus oedipus</name>
    <name type="common">Cotton-top tamarin</name>
    <name type="synonym">Oedipomidas oedipus</name>
    <dbReference type="NCBI Taxonomy" id="9490"/>
    <lineage>
        <taxon>Eukaryota</taxon>
        <taxon>Metazoa</taxon>
        <taxon>Chordata</taxon>
        <taxon>Craniata</taxon>
        <taxon>Vertebrata</taxon>
        <taxon>Euteleostomi</taxon>
        <taxon>Mammalia</taxon>
        <taxon>Eutheria</taxon>
        <taxon>Euarchontoglires</taxon>
        <taxon>Primates</taxon>
        <taxon>Haplorrhini</taxon>
        <taxon>Platyrrhini</taxon>
        <taxon>Cebidae</taxon>
        <taxon>Callitrichinae</taxon>
        <taxon>Saguinus</taxon>
    </lineage>
</organism>